<keyword evidence="3" id="KW-1185">Reference proteome</keyword>
<sequence length="80" mass="9568">KMNKEWQRFLDLGVNRKISLTTKPEPYTFDKTLRWLAHQVAPTWKLATKIDELNQTSVIKDMLEQTELSKRHQKILMQQT</sequence>
<evidence type="ECO:0000313" key="3">
    <source>
        <dbReference type="Proteomes" id="UP001287282"/>
    </source>
</evidence>
<organism evidence="2 3">
    <name type="scientific">Alkalihalophilus lindianensis</name>
    <dbReference type="NCBI Taxonomy" id="1630542"/>
    <lineage>
        <taxon>Bacteria</taxon>
        <taxon>Bacillati</taxon>
        <taxon>Bacillota</taxon>
        <taxon>Bacilli</taxon>
        <taxon>Bacillales</taxon>
        <taxon>Bacillaceae</taxon>
        <taxon>Alkalihalophilus</taxon>
    </lineage>
</organism>
<dbReference type="InterPro" id="IPR003491">
    <property type="entry name" value="REP-like_C"/>
</dbReference>
<evidence type="ECO:0000259" key="1">
    <source>
        <dbReference type="Pfam" id="PF02486"/>
    </source>
</evidence>
<dbReference type="RefSeq" id="WP_317124429.1">
    <property type="nucleotide sequence ID" value="NZ_JAWJBA010000883.1"/>
</dbReference>
<dbReference type="GO" id="GO:0003743">
    <property type="term" value="F:translation initiation factor activity"/>
    <property type="evidence" value="ECO:0007669"/>
    <property type="project" value="UniProtKB-KW"/>
</dbReference>
<feature type="non-terminal residue" evidence="2">
    <location>
        <position position="1"/>
    </location>
</feature>
<evidence type="ECO:0000313" key="2">
    <source>
        <dbReference type="EMBL" id="MDV2687545.1"/>
    </source>
</evidence>
<name>A0ABU3XI75_9BACI</name>
<accession>A0ABU3XI75</accession>
<feature type="domain" description="Replication initiation protein-like C-terminal" evidence="1">
    <location>
        <begin position="1"/>
        <end position="63"/>
    </location>
</feature>
<keyword evidence="2" id="KW-0396">Initiation factor</keyword>
<dbReference type="Proteomes" id="UP001287282">
    <property type="component" value="Unassembled WGS sequence"/>
</dbReference>
<proteinExistence type="predicted"/>
<protein>
    <submittedName>
        <fullName evidence="2">Replication initiation factor domain-containing protein</fullName>
    </submittedName>
</protein>
<feature type="non-terminal residue" evidence="2">
    <location>
        <position position="80"/>
    </location>
</feature>
<dbReference type="EMBL" id="JAWJBA010000883">
    <property type="protein sequence ID" value="MDV2687545.1"/>
    <property type="molecule type" value="Genomic_DNA"/>
</dbReference>
<gene>
    <name evidence="2" type="ORF">RYX56_24665</name>
</gene>
<reference evidence="2 3" key="1">
    <citation type="submission" date="2023-10" db="EMBL/GenBank/DDBJ databases">
        <title>Screening of Alkalihalobacillus lindianensis BZ-TG-R113 and Its Alleviation of Salt Stress on Rapeseed Growth.</title>
        <authorList>
            <person name="Zhao B."/>
            <person name="Guo T."/>
        </authorList>
    </citation>
    <scope>NUCLEOTIDE SEQUENCE [LARGE SCALE GENOMIC DNA]</scope>
    <source>
        <strain evidence="2 3">BZ-TG-R113</strain>
    </source>
</reference>
<keyword evidence="2" id="KW-0648">Protein biosynthesis</keyword>
<comment type="caution">
    <text evidence="2">The sequence shown here is derived from an EMBL/GenBank/DDBJ whole genome shotgun (WGS) entry which is preliminary data.</text>
</comment>
<dbReference type="Pfam" id="PF02486">
    <property type="entry name" value="Rep_trans"/>
    <property type="match status" value="1"/>
</dbReference>